<dbReference type="InterPro" id="IPR001387">
    <property type="entry name" value="Cro/C1-type_HTH"/>
</dbReference>
<evidence type="ECO:0000259" key="1">
    <source>
        <dbReference type="Pfam" id="PF19054"/>
    </source>
</evidence>
<dbReference type="RefSeq" id="WP_189175057.1">
    <property type="nucleotide sequence ID" value="NZ_BMNG01000008.1"/>
</dbReference>
<keyword evidence="3" id="KW-1185">Reference proteome</keyword>
<name>A0ABQ2M6M7_9ACTN</name>
<evidence type="ECO:0000313" key="2">
    <source>
        <dbReference type="EMBL" id="GGO47545.1"/>
    </source>
</evidence>
<dbReference type="Pfam" id="PF19054">
    <property type="entry name" value="DUF5753"/>
    <property type="match status" value="1"/>
</dbReference>
<dbReference type="EMBL" id="BMNG01000008">
    <property type="protein sequence ID" value="GGO47545.1"/>
    <property type="molecule type" value="Genomic_DNA"/>
</dbReference>
<dbReference type="CDD" id="cd00093">
    <property type="entry name" value="HTH_XRE"/>
    <property type="match status" value="1"/>
</dbReference>
<dbReference type="Pfam" id="PF13560">
    <property type="entry name" value="HTH_31"/>
    <property type="match status" value="1"/>
</dbReference>
<proteinExistence type="predicted"/>
<evidence type="ECO:0000313" key="3">
    <source>
        <dbReference type="Proteomes" id="UP000656881"/>
    </source>
</evidence>
<gene>
    <name evidence="2" type="ORF">GCM10012286_41090</name>
</gene>
<dbReference type="InterPro" id="IPR010982">
    <property type="entry name" value="Lambda_DNA-bd_dom_sf"/>
</dbReference>
<feature type="domain" description="DUF5753" evidence="1">
    <location>
        <begin position="112"/>
        <end position="274"/>
    </location>
</feature>
<comment type="caution">
    <text evidence="2">The sequence shown here is derived from an EMBL/GenBank/DDBJ whole genome shotgun (WGS) entry which is preliminary data.</text>
</comment>
<protein>
    <submittedName>
        <fullName evidence="2">Transcriptional regulator</fullName>
    </submittedName>
</protein>
<reference evidence="3" key="1">
    <citation type="journal article" date="2019" name="Int. J. Syst. Evol. Microbiol.">
        <title>The Global Catalogue of Microorganisms (GCM) 10K type strain sequencing project: providing services to taxonomists for standard genome sequencing and annotation.</title>
        <authorList>
            <consortium name="The Broad Institute Genomics Platform"/>
            <consortium name="The Broad Institute Genome Sequencing Center for Infectious Disease"/>
            <person name="Wu L."/>
            <person name="Ma J."/>
        </authorList>
    </citation>
    <scope>NUCLEOTIDE SEQUENCE [LARGE SCALE GENOMIC DNA]</scope>
    <source>
        <strain evidence="3">CGMCC 4.7349</strain>
    </source>
</reference>
<sequence length="282" mass="31380">MTPSASSNAERARKDLADRLGEIRLDAGLKGSQLARRLGWYPSKVSRIQNATTSPSADDIRAWCTACDAEDQAAELVQKLRAIEGMFVEWRRMERDGLRRAQESVRPLFERTTRFRAYSSWFVPGLIQSRAYTETVLRAVQRRRVTVDDVDAAVASRMERQQILHEGGRTFAFLIEESVLRSGMGGREVMAGQLGQLITVGSLPHVSLGIVPMAADRTRMPVEGFWIYDSAQVAVELVSGYLTLTQHHEVTMYAETFAEMAELAVYGAEARSVIALALRALG</sequence>
<dbReference type="InterPro" id="IPR043917">
    <property type="entry name" value="DUF5753"/>
</dbReference>
<dbReference type="SUPFAM" id="SSF47413">
    <property type="entry name" value="lambda repressor-like DNA-binding domains"/>
    <property type="match status" value="1"/>
</dbReference>
<dbReference type="Gene3D" id="1.10.260.40">
    <property type="entry name" value="lambda repressor-like DNA-binding domains"/>
    <property type="match status" value="1"/>
</dbReference>
<accession>A0ABQ2M6M7</accession>
<organism evidence="2 3">
    <name type="scientific">Streptomyces lasiicapitis</name>
    <dbReference type="NCBI Taxonomy" id="1923961"/>
    <lineage>
        <taxon>Bacteria</taxon>
        <taxon>Bacillati</taxon>
        <taxon>Actinomycetota</taxon>
        <taxon>Actinomycetes</taxon>
        <taxon>Kitasatosporales</taxon>
        <taxon>Streptomycetaceae</taxon>
        <taxon>Streptomyces</taxon>
    </lineage>
</organism>
<dbReference type="Proteomes" id="UP000656881">
    <property type="component" value="Unassembled WGS sequence"/>
</dbReference>